<dbReference type="OrthoDB" id="5148094at2759"/>
<dbReference type="Pfam" id="PF25801">
    <property type="entry name" value="HEAT_GCN1_C_2"/>
    <property type="match status" value="1"/>
</dbReference>
<protein>
    <submittedName>
        <fullName evidence="1">CG17514</fullName>
    </submittedName>
</protein>
<dbReference type="PeptideAtlas" id="Q6JE80"/>
<sequence>LSLRSADTSFLKISGLLESGARDSLNDVVLKVLKRTSSQSTIKEEELDDTPAIITNFS</sequence>
<dbReference type="EMBL" id="AY499231">
    <property type="protein sequence ID" value="AAS80331.1"/>
    <property type="molecule type" value="Genomic_DNA"/>
</dbReference>
<dbReference type="AGR" id="FB:FBgn0287182"/>
<gene>
    <name evidence="2" type="primary">l(3)80Fj</name>
    <name evidence="1 2" type="ORF">CG17514</name>
</gene>
<dbReference type="VEuPathDB" id="VectorBase:FBgn0287182"/>
<dbReference type="UCSC" id="CG17514-RB">
    <property type="organism name" value="d. melanogaster"/>
</dbReference>
<accession>Q6JE80</accession>
<dbReference type="AlphaFoldDB" id="Q6JE80"/>
<feature type="non-terminal residue" evidence="1">
    <location>
        <position position="1"/>
    </location>
</feature>
<organism evidence="1">
    <name type="scientific">Drosophila melanogaster</name>
    <name type="common">Fruit fly</name>
    <dbReference type="NCBI Taxonomy" id="7227"/>
    <lineage>
        <taxon>Eukaryota</taxon>
        <taxon>Metazoa</taxon>
        <taxon>Ecdysozoa</taxon>
        <taxon>Arthropoda</taxon>
        <taxon>Hexapoda</taxon>
        <taxon>Insecta</taxon>
        <taxon>Pterygota</taxon>
        <taxon>Neoptera</taxon>
        <taxon>Endopterygota</taxon>
        <taxon>Diptera</taxon>
        <taxon>Brachycera</taxon>
        <taxon>Muscomorpha</taxon>
        <taxon>Ephydroidea</taxon>
        <taxon>Drosophilidae</taxon>
        <taxon>Drosophila</taxon>
        <taxon>Sophophora</taxon>
    </lineage>
</organism>
<dbReference type="ExpressionAtlas" id="Q6JE80">
    <property type="expression patterns" value="baseline and differential"/>
</dbReference>
<reference evidence="1" key="1">
    <citation type="journal article" date="2004" name="Mol. Biol. Evol.">
        <title>Retrotransposon-gene associations are widespread among D. melanogaster populations.</title>
        <authorList>
            <person name="Franchini L.F."/>
            <person name="Ganko E.W."/>
            <person name="McDonald J.F."/>
        </authorList>
    </citation>
    <scope>NUCLEOTIDE SEQUENCE</scope>
    <source>
        <strain evidence="1">India</strain>
    </source>
</reference>
<proteinExistence type="predicted"/>
<evidence type="ECO:0000313" key="2">
    <source>
        <dbReference type="FlyBase" id="FBgn0287182"/>
    </source>
</evidence>
<evidence type="ECO:0000313" key="1">
    <source>
        <dbReference type="EMBL" id="AAS80331.1"/>
    </source>
</evidence>
<dbReference type="FlyBase" id="FBgn0287182">
    <property type="gene designation" value="l(3)80Fj"/>
</dbReference>
<name>Q6JE80_DROME</name>